<dbReference type="EnsemblProtists" id="EOD28943">
    <property type="protein sequence ID" value="EOD28943"/>
    <property type="gene ID" value="EMIHUDRAFT_456867"/>
</dbReference>
<dbReference type="PaxDb" id="2903-EOD28943"/>
<reference evidence="2" key="2">
    <citation type="submission" date="2024-10" db="UniProtKB">
        <authorList>
            <consortium name="EnsemblProtists"/>
        </authorList>
    </citation>
    <scope>IDENTIFICATION</scope>
</reference>
<protein>
    <submittedName>
        <fullName evidence="2">Uncharacterized protein</fullName>
    </submittedName>
</protein>
<dbReference type="HOGENOM" id="CLU_807613_0_0_1"/>
<organism evidence="2 3">
    <name type="scientific">Emiliania huxleyi (strain CCMP1516)</name>
    <dbReference type="NCBI Taxonomy" id="280463"/>
    <lineage>
        <taxon>Eukaryota</taxon>
        <taxon>Haptista</taxon>
        <taxon>Haptophyta</taxon>
        <taxon>Prymnesiophyceae</taxon>
        <taxon>Isochrysidales</taxon>
        <taxon>Noelaerhabdaceae</taxon>
        <taxon>Emiliania</taxon>
    </lineage>
</organism>
<dbReference type="RefSeq" id="XP_005781372.1">
    <property type="nucleotide sequence ID" value="XM_005781315.1"/>
</dbReference>
<feature type="compositionally biased region" description="Basic and acidic residues" evidence="1">
    <location>
        <begin position="92"/>
        <end position="114"/>
    </location>
</feature>
<accession>A0A0D3JZK8</accession>
<evidence type="ECO:0000313" key="3">
    <source>
        <dbReference type="Proteomes" id="UP000013827"/>
    </source>
</evidence>
<feature type="region of interest" description="Disordered" evidence="1">
    <location>
        <begin position="92"/>
        <end position="119"/>
    </location>
</feature>
<evidence type="ECO:0000256" key="1">
    <source>
        <dbReference type="SAM" id="MobiDB-lite"/>
    </source>
</evidence>
<dbReference type="GeneID" id="17274545"/>
<reference evidence="3" key="1">
    <citation type="journal article" date="2013" name="Nature">
        <title>Pan genome of the phytoplankton Emiliania underpins its global distribution.</title>
        <authorList>
            <person name="Read B.A."/>
            <person name="Kegel J."/>
            <person name="Klute M.J."/>
            <person name="Kuo A."/>
            <person name="Lefebvre S.C."/>
            <person name="Maumus F."/>
            <person name="Mayer C."/>
            <person name="Miller J."/>
            <person name="Monier A."/>
            <person name="Salamov A."/>
            <person name="Young J."/>
            <person name="Aguilar M."/>
            <person name="Claverie J.M."/>
            <person name="Frickenhaus S."/>
            <person name="Gonzalez K."/>
            <person name="Herman E.K."/>
            <person name="Lin Y.C."/>
            <person name="Napier J."/>
            <person name="Ogata H."/>
            <person name="Sarno A.F."/>
            <person name="Shmutz J."/>
            <person name="Schroeder D."/>
            <person name="de Vargas C."/>
            <person name="Verret F."/>
            <person name="von Dassow P."/>
            <person name="Valentin K."/>
            <person name="Van de Peer Y."/>
            <person name="Wheeler G."/>
            <person name="Dacks J.B."/>
            <person name="Delwiche C.F."/>
            <person name="Dyhrman S.T."/>
            <person name="Glockner G."/>
            <person name="John U."/>
            <person name="Richards T."/>
            <person name="Worden A.Z."/>
            <person name="Zhang X."/>
            <person name="Grigoriev I.V."/>
            <person name="Allen A.E."/>
            <person name="Bidle K."/>
            <person name="Borodovsky M."/>
            <person name="Bowler C."/>
            <person name="Brownlee C."/>
            <person name="Cock J.M."/>
            <person name="Elias M."/>
            <person name="Gladyshev V.N."/>
            <person name="Groth M."/>
            <person name="Guda C."/>
            <person name="Hadaegh A."/>
            <person name="Iglesias-Rodriguez M.D."/>
            <person name="Jenkins J."/>
            <person name="Jones B.M."/>
            <person name="Lawson T."/>
            <person name="Leese F."/>
            <person name="Lindquist E."/>
            <person name="Lobanov A."/>
            <person name="Lomsadze A."/>
            <person name="Malik S.B."/>
            <person name="Marsh M.E."/>
            <person name="Mackinder L."/>
            <person name="Mock T."/>
            <person name="Mueller-Roeber B."/>
            <person name="Pagarete A."/>
            <person name="Parker M."/>
            <person name="Probert I."/>
            <person name="Quesneville H."/>
            <person name="Raines C."/>
            <person name="Rensing S.A."/>
            <person name="Riano-Pachon D.M."/>
            <person name="Richier S."/>
            <person name="Rokitta S."/>
            <person name="Shiraiwa Y."/>
            <person name="Soanes D.M."/>
            <person name="van der Giezen M."/>
            <person name="Wahlund T.M."/>
            <person name="Williams B."/>
            <person name="Wilson W."/>
            <person name="Wolfe G."/>
            <person name="Wurch L.L."/>
        </authorList>
    </citation>
    <scope>NUCLEOTIDE SEQUENCE</scope>
</reference>
<dbReference type="KEGG" id="ehx:EMIHUDRAFT_456867"/>
<proteinExistence type="predicted"/>
<keyword evidence="3" id="KW-1185">Reference proteome</keyword>
<dbReference type="Proteomes" id="UP000013827">
    <property type="component" value="Unassembled WGS sequence"/>
</dbReference>
<sequence>MVPGERYVPLPQPGFRWNVLDYGGPNTISSPLRNSRRCGDLGVALAMPVFMTPSEPLVAYMDQHLKVVCHVPGPYCGGTALEAATPLAAARERHGDSRAHVRHGDSCDRRRDEPGPWNPILEAQARSVPTSSSRGNAMFALDEKKGKLERVNYRDVSRLHSPKTSTDARPKGVRTVLLATDDHDGTVMREVEAEKELNFVLLDFPRGQFQKRGWMEFRQDVDEHVPFSIPRLPEITRDYPRSGRGRARPLLHRRRHRAALARRHARRQHGLARVPHRLRQDGRRELDLAAAALHLGRRVRPLLRLHRGVHQGGHHAAPPRRARVHLLVRALHRRRPVVLQPELR</sequence>
<evidence type="ECO:0000313" key="2">
    <source>
        <dbReference type="EnsemblProtists" id="EOD28943"/>
    </source>
</evidence>
<name>A0A0D3JZK8_EMIH1</name>
<dbReference type="AlphaFoldDB" id="A0A0D3JZK8"/>